<dbReference type="Proteomes" id="UP001333110">
    <property type="component" value="Unassembled WGS sequence"/>
</dbReference>
<evidence type="ECO:0000313" key="2">
    <source>
        <dbReference type="EMBL" id="KAK4808502.1"/>
    </source>
</evidence>
<dbReference type="AlphaFoldDB" id="A0AAN7RLA5"/>
<organism evidence="2 3">
    <name type="scientific">Mycteria americana</name>
    <name type="common">Wood stork</name>
    <dbReference type="NCBI Taxonomy" id="33587"/>
    <lineage>
        <taxon>Eukaryota</taxon>
        <taxon>Metazoa</taxon>
        <taxon>Chordata</taxon>
        <taxon>Craniata</taxon>
        <taxon>Vertebrata</taxon>
        <taxon>Euteleostomi</taxon>
        <taxon>Archelosauria</taxon>
        <taxon>Archosauria</taxon>
        <taxon>Dinosauria</taxon>
        <taxon>Saurischia</taxon>
        <taxon>Theropoda</taxon>
        <taxon>Coelurosauria</taxon>
        <taxon>Aves</taxon>
        <taxon>Neognathae</taxon>
        <taxon>Neoaves</taxon>
        <taxon>Aequornithes</taxon>
        <taxon>Ciconiiformes</taxon>
        <taxon>Ciconiidae</taxon>
        <taxon>Mycteria</taxon>
    </lineage>
</organism>
<feature type="domain" description="Reverse transcriptase" evidence="1">
    <location>
        <begin position="87"/>
        <end position="189"/>
    </location>
</feature>
<dbReference type="InterPro" id="IPR000477">
    <property type="entry name" value="RT_dom"/>
</dbReference>
<comment type="caution">
    <text evidence="2">The sequence shown here is derived from an EMBL/GenBank/DDBJ whole genome shotgun (WGS) entry which is preliminary data.</text>
</comment>
<dbReference type="SUPFAM" id="SSF56672">
    <property type="entry name" value="DNA/RNA polymerases"/>
    <property type="match status" value="1"/>
</dbReference>
<keyword evidence="3" id="KW-1185">Reference proteome</keyword>
<dbReference type="PANTHER" id="PTHR33332">
    <property type="entry name" value="REVERSE TRANSCRIPTASE DOMAIN-CONTAINING PROTEIN"/>
    <property type="match status" value="1"/>
</dbReference>
<evidence type="ECO:0000259" key="1">
    <source>
        <dbReference type="Pfam" id="PF00078"/>
    </source>
</evidence>
<sequence>MSCPPLHIHTWLFSGNIHILHLYHFHYLGDPMSPRCTAHLTVVILWYDSTIFLYIRRYHQTSLSEYPQYYSPEEEETQLPVLVYDLILEKLATHGFDGCTLHWVKNWLDGWAQRVVVNGVYSSWRPVTSGVPQGSVLGPVLFNIFINDLDEGIECTLSKFADDTKLCWSVDLLEGRKALQRDLDRLDRWAGAVV</sequence>
<protein>
    <recommendedName>
        <fullName evidence="1">Reverse transcriptase domain-containing protein</fullName>
    </recommendedName>
</protein>
<dbReference type="Pfam" id="PF00078">
    <property type="entry name" value="RVT_1"/>
    <property type="match status" value="1"/>
</dbReference>
<evidence type="ECO:0000313" key="3">
    <source>
        <dbReference type="Proteomes" id="UP001333110"/>
    </source>
</evidence>
<name>A0AAN7RLA5_MYCAM</name>
<dbReference type="InterPro" id="IPR043502">
    <property type="entry name" value="DNA/RNA_pol_sf"/>
</dbReference>
<gene>
    <name evidence="2" type="ORF">QYF61_005819</name>
</gene>
<dbReference type="EMBL" id="JAUNZN010000024">
    <property type="protein sequence ID" value="KAK4808502.1"/>
    <property type="molecule type" value="Genomic_DNA"/>
</dbReference>
<proteinExistence type="predicted"/>
<reference evidence="2 3" key="1">
    <citation type="journal article" date="2023" name="J. Hered.">
        <title>Chromosome-level genome of the wood stork (Mycteria americana) provides insight into avian chromosome evolution.</title>
        <authorList>
            <person name="Flamio R. Jr."/>
            <person name="Ramstad K.M."/>
        </authorList>
    </citation>
    <scope>NUCLEOTIDE SEQUENCE [LARGE SCALE GENOMIC DNA]</scope>
    <source>
        <strain evidence="2">JAX WOST 10</strain>
    </source>
</reference>
<accession>A0AAN7RLA5</accession>